<protein>
    <submittedName>
        <fullName evidence="2">Uncharacterized protein</fullName>
    </submittedName>
</protein>
<dbReference type="AlphaFoldDB" id="A0AAD5UF34"/>
<keyword evidence="1" id="KW-0732">Signal</keyword>
<feature type="signal peptide" evidence="1">
    <location>
        <begin position="1"/>
        <end position="19"/>
    </location>
</feature>
<dbReference type="Proteomes" id="UP001210925">
    <property type="component" value="Unassembled WGS sequence"/>
</dbReference>
<keyword evidence="3" id="KW-1185">Reference proteome</keyword>
<organism evidence="2 3">
    <name type="scientific">Boothiomyces macroporosus</name>
    <dbReference type="NCBI Taxonomy" id="261099"/>
    <lineage>
        <taxon>Eukaryota</taxon>
        <taxon>Fungi</taxon>
        <taxon>Fungi incertae sedis</taxon>
        <taxon>Chytridiomycota</taxon>
        <taxon>Chytridiomycota incertae sedis</taxon>
        <taxon>Chytridiomycetes</taxon>
        <taxon>Rhizophydiales</taxon>
        <taxon>Terramycetaceae</taxon>
        <taxon>Boothiomyces</taxon>
    </lineage>
</organism>
<accession>A0AAD5UF34</accession>
<dbReference type="EMBL" id="JADGKB010000110">
    <property type="protein sequence ID" value="KAJ3253416.1"/>
    <property type="molecule type" value="Genomic_DNA"/>
</dbReference>
<name>A0AAD5UF34_9FUNG</name>
<comment type="caution">
    <text evidence="2">The sequence shown here is derived from an EMBL/GenBank/DDBJ whole genome shotgun (WGS) entry which is preliminary data.</text>
</comment>
<evidence type="ECO:0000313" key="3">
    <source>
        <dbReference type="Proteomes" id="UP001210925"/>
    </source>
</evidence>
<gene>
    <name evidence="2" type="ORF">HK103_000685</name>
</gene>
<sequence length="105" mass="11290">MVLRFVPALGLAVSSTALGVQLGVVRPILKSIEIKMESLEDSLRSAKGKAAVEKDVKVKAEIHQPFVPAISLAVSSTALGVQLGVIRPLLKTIDERIQSFENDKK</sequence>
<evidence type="ECO:0000256" key="1">
    <source>
        <dbReference type="SAM" id="SignalP"/>
    </source>
</evidence>
<reference evidence="2" key="1">
    <citation type="submission" date="2020-05" db="EMBL/GenBank/DDBJ databases">
        <title>Phylogenomic resolution of chytrid fungi.</title>
        <authorList>
            <person name="Stajich J.E."/>
            <person name="Amses K."/>
            <person name="Simmons R."/>
            <person name="Seto K."/>
            <person name="Myers J."/>
            <person name="Bonds A."/>
            <person name="Quandt C.A."/>
            <person name="Barry K."/>
            <person name="Liu P."/>
            <person name="Grigoriev I."/>
            <person name="Longcore J.E."/>
            <person name="James T.Y."/>
        </authorList>
    </citation>
    <scope>NUCLEOTIDE SEQUENCE</scope>
    <source>
        <strain evidence="2">PLAUS21</strain>
    </source>
</reference>
<proteinExistence type="predicted"/>
<feature type="chain" id="PRO_5042046084" evidence="1">
    <location>
        <begin position="20"/>
        <end position="105"/>
    </location>
</feature>
<evidence type="ECO:0000313" key="2">
    <source>
        <dbReference type="EMBL" id="KAJ3253416.1"/>
    </source>
</evidence>